<keyword evidence="6" id="KW-0472">Membrane</keyword>
<evidence type="ECO:0000256" key="1">
    <source>
        <dbReference type="ARBA" id="ARBA00004651"/>
    </source>
</evidence>
<keyword evidence="2" id="KW-1003">Cell membrane</keyword>
<dbReference type="PANTHER" id="PTHR24248">
    <property type="entry name" value="ADRENERGIC RECEPTOR-RELATED G-PROTEIN COUPLED RECEPTOR"/>
    <property type="match status" value="1"/>
</dbReference>
<keyword evidence="5 9" id="KW-0297">G-protein coupled receptor</keyword>
<dbReference type="GO" id="GO:0005886">
    <property type="term" value="C:plasma membrane"/>
    <property type="evidence" value="ECO:0007669"/>
    <property type="project" value="UniProtKB-SubCell"/>
</dbReference>
<gene>
    <name evidence="11" type="ORF">CSKR_106895</name>
</gene>
<reference evidence="11 12" key="1">
    <citation type="journal article" date="2018" name="Biotechnol. Adv.">
        <title>Improved genomic resources and new bioinformatic workflow for the carcinogenic parasite Clonorchis sinensis: Biotechnological implications.</title>
        <authorList>
            <person name="Wang D."/>
            <person name="Korhonen P.K."/>
            <person name="Gasser R.B."/>
            <person name="Young N.D."/>
        </authorList>
    </citation>
    <scope>NUCLEOTIDE SEQUENCE [LARGE SCALE GENOMIC DNA]</scope>
    <source>
        <strain evidence="11">Cs-k2</strain>
    </source>
</reference>
<evidence type="ECO:0000256" key="6">
    <source>
        <dbReference type="ARBA" id="ARBA00023136"/>
    </source>
</evidence>
<dbReference type="OrthoDB" id="9944627at2759"/>
<protein>
    <submittedName>
        <fullName evidence="11">5-hydroxytryptamine receptor 1B</fullName>
    </submittedName>
</protein>
<evidence type="ECO:0000256" key="8">
    <source>
        <dbReference type="ARBA" id="ARBA00023224"/>
    </source>
</evidence>
<comment type="similarity">
    <text evidence="9">Belongs to the G-protein coupled receptor 1 family.</text>
</comment>
<feature type="domain" description="G-protein coupled receptors family 1 profile" evidence="10">
    <location>
        <begin position="24"/>
        <end position="503"/>
    </location>
</feature>
<keyword evidence="3 9" id="KW-0812">Transmembrane</keyword>
<keyword evidence="8 9" id="KW-0807">Transducer</keyword>
<evidence type="ECO:0000313" key="11">
    <source>
        <dbReference type="EMBL" id="KAG5452262.1"/>
    </source>
</evidence>
<evidence type="ECO:0000313" key="12">
    <source>
        <dbReference type="Proteomes" id="UP000286415"/>
    </source>
</evidence>
<dbReference type="AlphaFoldDB" id="A0A3R7H0D7"/>
<name>A0A3R7H0D7_CLOSI</name>
<evidence type="ECO:0000256" key="5">
    <source>
        <dbReference type="ARBA" id="ARBA00023040"/>
    </source>
</evidence>
<accession>A0A3R7H0D7</accession>
<dbReference type="GO" id="GO:0004930">
    <property type="term" value="F:G protein-coupled receptor activity"/>
    <property type="evidence" value="ECO:0007669"/>
    <property type="project" value="UniProtKB-KW"/>
</dbReference>
<dbReference type="InterPro" id="IPR000276">
    <property type="entry name" value="GPCR_Rhodpsn"/>
</dbReference>
<evidence type="ECO:0000256" key="3">
    <source>
        <dbReference type="ARBA" id="ARBA00022692"/>
    </source>
</evidence>
<dbReference type="PRINTS" id="PR00237">
    <property type="entry name" value="GPCRRHODOPSN"/>
</dbReference>
<keyword evidence="12" id="KW-1185">Reference proteome</keyword>
<proteinExistence type="inferred from homology"/>
<comment type="caution">
    <text evidence="11">The sequence shown here is derived from an EMBL/GenBank/DDBJ whole genome shotgun (WGS) entry which is preliminary data.</text>
</comment>
<dbReference type="Gene3D" id="1.20.1070.10">
    <property type="entry name" value="Rhodopsin 7-helix transmembrane proteins"/>
    <property type="match status" value="2"/>
</dbReference>
<dbReference type="EMBL" id="NIRI02000042">
    <property type="protein sequence ID" value="KAG5452262.1"/>
    <property type="molecule type" value="Genomic_DNA"/>
</dbReference>
<dbReference type="InParanoid" id="A0A3R7H0D7"/>
<dbReference type="Proteomes" id="UP000286415">
    <property type="component" value="Unassembled WGS sequence"/>
</dbReference>
<dbReference type="PROSITE" id="PS50262">
    <property type="entry name" value="G_PROTEIN_RECEP_F1_2"/>
    <property type="match status" value="1"/>
</dbReference>
<dbReference type="PROSITE" id="PS00237">
    <property type="entry name" value="G_PROTEIN_RECEP_F1_1"/>
    <property type="match status" value="1"/>
</dbReference>
<dbReference type="InterPro" id="IPR017452">
    <property type="entry name" value="GPCR_Rhodpsn_7TM"/>
</dbReference>
<evidence type="ECO:0000256" key="2">
    <source>
        <dbReference type="ARBA" id="ARBA00022475"/>
    </source>
</evidence>
<evidence type="ECO:0000259" key="10">
    <source>
        <dbReference type="PROSITE" id="PS50262"/>
    </source>
</evidence>
<organism evidence="11 12">
    <name type="scientific">Clonorchis sinensis</name>
    <name type="common">Chinese liver fluke</name>
    <dbReference type="NCBI Taxonomy" id="79923"/>
    <lineage>
        <taxon>Eukaryota</taxon>
        <taxon>Metazoa</taxon>
        <taxon>Spiralia</taxon>
        <taxon>Lophotrochozoa</taxon>
        <taxon>Platyhelminthes</taxon>
        <taxon>Trematoda</taxon>
        <taxon>Digenea</taxon>
        <taxon>Opisthorchiida</taxon>
        <taxon>Opisthorchiata</taxon>
        <taxon>Opisthorchiidae</taxon>
        <taxon>Clonorchis</taxon>
    </lineage>
</organism>
<comment type="subcellular location">
    <subcellularLocation>
        <location evidence="1">Cell membrane</location>
        <topology evidence="1">Multi-pass membrane protein</topology>
    </subcellularLocation>
</comment>
<keyword evidence="4" id="KW-1133">Transmembrane helix</keyword>
<keyword evidence="7 9" id="KW-0675">Receptor</keyword>
<dbReference type="CDD" id="cd00637">
    <property type="entry name" value="7tm_classA_rhodopsin-like"/>
    <property type="match status" value="1"/>
</dbReference>
<sequence length="524" mass="58690">MSCIQCIVIITLLLSILDVAVVVANSAVIAIVITINHLHTISHYLIASLAVADLFVGLFVLPIAIAVNHIGHWPFDLQLICHSWIAFTILTCHASITNLCCISIDRYIIIVHPKVTNLLHSPLMAVTMITLCWSLPILTVTSALIGPVGHVAHSSECRASLGLPFRVYTIVVCFVLPLVLLVFIYCRVVGVIKHRLTNFSPSYARQANPLYSTDKSSTWIQDSSRRATNTQNSVNRPKLVFLNPPTAAHFLGRKRAQKSQQHHKISGKLRHSTANKHHDVRLAGYSSITIITLKCCLGRDQRSSNYAKYLDKDNRLEVIGMPQNGINRWFDPQSESLTRSTRMGVSPLNVNGHNTPLSAPQKDKSVAPHPHLASFDKQVQKSSSMNFGEVRYSVSKQRGTLSESNILEFFADLKKDHSIEKPQESAKATTILAITKAKRRRRAKQNMRAVRMVTAVVVCYFAFWLPFFVCFIAEIFIGEIREEITRYVNIVGFANSVCNPFIYALLDRRYSSAYARILNCKATR</sequence>
<dbReference type="STRING" id="79923.A0A3R7H0D7"/>
<reference evidence="11 12" key="2">
    <citation type="journal article" date="2021" name="Genomics">
        <title>High-quality reference genome for Clonorchis sinensis.</title>
        <authorList>
            <person name="Young N.D."/>
            <person name="Stroehlein A.J."/>
            <person name="Kinkar L."/>
            <person name="Wang T."/>
            <person name="Sohn W.M."/>
            <person name="Chang B.C.H."/>
            <person name="Kaur P."/>
            <person name="Weisz D."/>
            <person name="Dudchenko O."/>
            <person name="Aiden E.L."/>
            <person name="Korhonen P.K."/>
            <person name="Gasser R.B."/>
        </authorList>
    </citation>
    <scope>NUCLEOTIDE SEQUENCE [LARGE SCALE GENOMIC DNA]</scope>
    <source>
        <strain evidence="11">Cs-k2</strain>
    </source>
</reference>
<dbReference type="Pfam" id="PF00001">
    <property type="entry name" value="7tm_1"/>
    <property type="match status" value="1"/>
</dbReference>
<evidence type="ECO:0000256" key="4">
    <source>
        <dbReference type="ARBA" id="ARBA00022989"/>
    </source>
</evidence>
<evidence type="ECO:0000256" key="7">
    <source>
        <dbReference type="ARBA" id="ARBA00023170"/>
    </source>
</evidence>
<dbReference type="SUPFAM" id="SSF81321">
    <property type="entry name" value="Family A G protein-coupled receptor-like"/>
    <property type="match status" value="1"/>
</dbReference>
<evidence type="ECO:0000256" key="9">
    <source>
        <dbReference type="RuleBase" id="RU000688"/>
    </source>
</evidence>